<dbReference type="Proteomes" id="UP000708208">
    <property type="component" value="Unassembled WGS sequence"/>
</dbReference>
<gene>
    <name evidence="1" type="ORF">AFUS01_LOCUS11947</name>
</gene>
<evidence type="ECO:0000313" key="2">
    <source>
        <dbReference type="Proteomes" id="UP000708208"/>
    </source>
</evidence>
<comment type="caution">
    <text evidence="1">The sequence shown here is derived from an EMBL/GenBank/DDBJ whole genome shotgun (WGS) entry which is preliminary data.</text>
</comment>
<proteinExistence type="predicted"/>
<reference evidence="1" key="1">
    <citation type="submission" date="2021-06" db="EMBL/GenBank/DDBJ databases">
        <authorList>
            <person name="Hodson N. C."/>
            <person name="Mongue J. A."/>
            <person name="Jaron S. K."/>
        </authorList>
    </citation>
    <scope>NUCLEOTIDE SEQUENCE</scope>
</reference>
<organism evidence="1 2">
    <name type="scientific">Allacma fusca</name>
    <dbReference type="NCBI Taxonomy" id="39272"/>
    <lineage>
        <taxon>Eukaryota</taxon>
        <taxon>Metazoa</taxon>
        <taxon>Ecdysozoa</taxon>
        <taxon>Arthropoda</taxon>
        <taxon>Hexapoda</taxon>
        <taxon>Collembola</taxon>
        <taxon>Symphypleona</taxon>
        <taxon>Sminthuridae</taxon>
        <taxon>Allacma</taxon>
    </lineage>
</organism>
<evidence type="ECO:0000313" key="1">
    <source>
        <dbReference type="EMBL" id="CAG7722836.1"/>
    </source>
</evidence>
<name>A0A8J2P276_9HEXA</name>
<dbReference type="AlphaFoldDB" id="A0A8J2P276"/>
<keyword evidence="2" id="KW-1185">Reference proteome</keyword>
<dbReference type="EMBL" id="CAJVCH010092816">
    <property type="protein sequence ID" value="CAG7722836.1"/>
    <property type="molecule type" value="Genomic_DNA"/>
</dbReference>
<protein>
    <submittedName>
        <fullName evidence="1">Uncharacterized protein</fullName>
    </submittedName>
</protein>
<accession>A0A8J2P276</accession>
<sequence>MKLPVESMVSQQNLMPQIFLIPLMLGRLDMLQMVRGTYLVYDPKITQNDACAWTALRYHKQVRYEYKIDIVLQFIRAVPVSNSQNDAEK</sequence>